<evidence type="ECO:0000256" key="9">
    <source>
        <dbReference type="ARBA" id="ARBA00023237"/>
    </source>
</evidence>
<keyword evidence="9 10" id="KW-0998">Cell outer membrane</keyword>
<evidence type="ECO:0000256" key="1">
    <source>
        <dbReference type="ARBA" id="ARBA00004571"/>
    </source>
</evidence>
<keyword evidence="15" id="KW-1185">Reference proteome</keyword>
<dbReference type="Gene3D" id="2.40.170.20">
    <property type="entry name" value="TonB-dependent receptor, beta-barrel domain"/>
    <property type="match status" value="1"/>
</dbReference>
<evidence type="ECO:0000313" key="15">
    <source>
        <dbReference type="Proteomes" id="UP001310022"/>
    </source>
</evidence>
<evidence type="ECO:0000256" key="2">
    <source>
        <dbReference type="ARBA" id="ARBA00022448"/>
    </source>
</evidence>
<dbReference type="GO" id="GO:0009279">
    <property type="term" value="C:cell outer membrane"/>
    <property type="evidence" value="ECO:0007669"/>
    <property type="project" value="UniProtKB-SubCell"/>
</dbReference>
<dbReference type="Gene3D" id="2.170.130.10">
    <property type="entry name" value="TonB-dependent receptor, plug domain"/>
    <property type="match status" value="1"/>
</dbReference>
<comment type="subcellular location">
    <subcellularLocation>
        <location evidence="1 10">Cell outer membrane</location>
        <topology evidence="1 10">Multi-pass membrane protein</topology>
    </subcellularLocation>
</comment>
<keyword evidence="4 10" id="KW-0812">Transmembrane</keyword>
<feature type="domain" description="TonB-dependent receptor-like beta-barrel" evidence="12">
    <location>
        <begin position="465"/>
        <end position="753"/>
    </location>
</feature>
<dbReference type="GO" id="GO:0015344">
    <property type="term" value="F:siderophore uptake transmembrane transporter activity"/>
    <property type="evidence" value="ECO:0007669"/>
    <property type="project" value="TreeGrafter"/>
</dbReference>
<feature type="domain" description="TonB-dependent receptor plug" evidence="13">
    <location>
        <begin position="119"/>
        <end position="221"/>
    </location>
</feature>
<dbReference type="PANTHER" id="PTHR30069:SF29">
    <property type="entry name" value="HEMOGLOBIN AND HEMOGLOBIN-HAPTOGLOBIN-BINDING PROTEIN 1-RELATED"/>
    <property type="match status" value="1"/>
</dbReference>
<dbReference type="PROSITE" id="PS01156">
    <property type="entry name" value="TONB_DEPENDENT_REC_2"/>
    <property type="match status" value="1"/>
</dbReference>
<reference evidence="14 15" key="1">
    <citation type="submission" date="2021-12" db="EMBL/GenBank/DDBJ databases">
        <title>Genome sequencing of bacteria with rrn-lacking chromosome and rrn-plasmid.</title>
        <authorList>
            <person name="Anda M."/>
            <person name="Iwasaki W."/>
        </authorList>
    </citation>
    <scope>NUCLEOTIDE SEQUENCE [LARGE SCALE GENOMIC DNA]</scope>
    <source>
        <strain evidence="14 15">NBRC 15940</strain>
    </source>
</reference>
<dbReference type="GO" id="GO:0044718">
    <property type="term" value="P:siderophore transmembrane transport"/>
    <property type="evidence" value="ECO:0007669"/>
    <property type="project" value="TreeGrafter"/>
</dbReference>
<keyword evidence="6 11" id="KW-0798">TonB box</keyword>
<dbReference type="Pfam" id="PF13715">
    <property type="entry name" value="CarbopepD_reg_2"/>
    <property type="match status" value="1"/>
</dbReference>
<evidence type="ECO:0000256" key="10">
    <source>
        <dbReference type="PROSITE-ProRule" id="PRU01360"/>
    </source>
</evidence>
<keyword evidence="3 10" id="KW-1134">Transmembrane beta strand</keyword>
<keyword evidence="5" id="KW-0732">Signal</keyword>
<dbReference type="InterPro" id="IPR000531">
    <property type="entry name" value="Beta-barrel_TonB"/>
</dbReference>
<dbReference type="Gene3D" id="2.60.40.1120">
    <property type="entry name" value="Carboxypeptidase-like, regulatory domain"/>
    <property type="match status" value="1"/>
</dbReference>
<evidence type="ECO:0000256" key="8">
    <source>
        <dbReference type="ARBA" id="ARBA00023170"/>
    </source>
</evidence>
<evidence type="ECO:0000256" key="7">
    <source>
        <dbReference type="ARBA" id="ARBA00023136"/>
    </source>
</evidence>
<evidence type="ECO:0000256" key="5">
    <source>
        <dbReference type="ARBA" id="ARBA00022729"/>
    </source>
</evidence>
<evidence type="ECO:0000259" key="12">
    <source>
        <dbReference type="Pfam" id="PF00593"/>
    </source>
</evidence>
<keyword evidence="2 10" id="KW-0813">Transport</keyword>
<evidence type="ECO:0000256" key="11">
    <source>
        <dbReference type="RuleBase" id="RU003357"/>
    </source>
</evidence>
<dbReference type="PROSITE" id="PS52016">
    <property type="entry name" value="TONB_DEPENDENT_REC_3"/>
    <property type="match status" value="1"/>
</dbReference>
<proteinExistence type="inferred from homology"/>
<dbReference type="InterPro" id="IPR036942">
    <property type="entry name" value="Beta-barrel_TonB_sf"/>
</dbReference>
<evidence type="ECO:0000313" key="14">
    <source>
        <dbReference type="EMBL" id="GJM60256.1"/>
    </source>
</evidence>
<evidence type="ECO:0000256" key="4">
    <source>
        <dbReference type="ARBA" id="ARBA00022692"/>
    </source>
</evidence>
<protein>
    <submittedName>
        <fullName evidence="14">TonB-dependent receptor</fullName>
    </submittedName>
</protein>
<evidence type="ECO:0000256" key="6">
    <source>
        <dbReference type="ARBA" id="ARBA00023077"/>
    </source>
</evidence>
<keyword evidence="8 14" id="KW-0675">Receptor</keyword>
<dbReference type="SUPFAM" id="SSF49464">
    <property type="entry name" value="Carboxypeptidase regulatory domain-like"/>
    <property type="match status" value="1"/>
</dbReference>
<dbReference type="Pfam" id="PF07715">
    <property type="entry name" value="Plug"/>
    <property type="match status" value="1"/>
</dbReference>
<dbReference type="Proteomes" id="UP001310022">
    <property type="component" value="Unassembled WGS sequence"/>
</dbReference>
<dbReference type="InterPro" id="IPR037066">
    <property type="entry name" value="Plug_dom_sf"/>
</dbReference>
<comment type="caution">
    <text evidence="14">The sequence shown here is derived from an EMBL/GenBank/DDBJ whole genome shotgun (WGS) entry which is preliminary data.</text>
</comment>
<name>A0AAN4VWD4_9BACT</name>
<sequence>MRIVPFFFFFLLHIATWAQSHSLSGRVLDHDTKEPLMGVAIFLDNGKINTLTDEDGNFFFPQIKDGHYTVNAQYLGYMHISKDLIIHKNIKRFNFLMEPEIRQLDQVIIKSEEGERFKKQSQSVELIDQDYFDKNRGATFVDALTNKAGINAISTGVGISKPVIRGMFGNRVVVNDGGVKQESQQWGNDHGLPVDNFNTNKVEIIKGPASLLYGSDGIGGVIKIDEPTVPTLNEISGQAITNYQSNNQAIGGGMQLKGNHHGHYFILEGSYNSFNNYRVPADDFKYLDFVFPLKENTLVNTGGYDQSLGLNLGTAQKWGRINLNVSDYQQTVGLFPGAVGTPTFGWLDNFPTSSRNPDIPRQVNQHSKAILNTDLKIGEDWLKITLGAQYNQRQEQSNPNAHPADYPEYREPGNVAHGLYLQTYTADILYKLTSVEDWEINLGAGGQFQHHHFDGFEFLLPNYQTQSAYFTGFVQKTLNEKWTLNGGARLDFYHYDIEQFNDSSRFEPGSRSGYWINRSPEINRTEANWSGAIGFAYNHDQNWSTKFNIGKTFRMPTVAELTMNGVHHGTFRHEQGDANLKAEQGIQIDWSVAWENYAWKLEFNPYFNYFSNYIYLAPSGIFSPLPDAGQIYQYREAEAIHTGFEFAATFRPTDNWEFTNAFEYLYNINLDTNLPLPFTPPVSNYLESIYHFGHVLHVEDIYVGAGYRATAAQNRVDRNELTTPGYHLFNVQAGLKVCYPKTQLNVIFRIDNLTNVAYYNHLSRYRLLNLPEQGRNVSITVKLNF</sequence>
<dbReference type="InterPro" id="IPR010917">
    <property type="entry name" value="TonB_rcpt_CS"/>
</dbReference>
<dbReference type="RefSeq" id="WP_338236067.1">
    <property type="nucleotide sequence ID" value="NZ_BQKE01000001.1"/>
</dbReference>
<dbReference type="SUPFAM" id="SSF56935">
    <property type="entry name" value="Porins"/>
    <property type="match status" value="1"/>
</dbReference>
<dbReference type="InterPro" id="IPR039426">
    <property type="entry name" value="TonB-dep_rcpt-like"/>
</dbReference>
<evidence type="ECO:0000256" key="3">
    <source>
        <dbReference type="ARBA" id="ARBA00022452"/>
    </source>
</evidence>
<dbReference type="EMBL" id="BQKE01000001">
    <property type="protein sequence ID" value="GJM60256.1"/>
    <property type="molecule type" value="Genomic_DNA"/>
</dbReference>
<keyword evidence="7 10" id="KW-0472">Membrane</keyword>
<dbReference type="PANTHER" id="PTHR30069">
    <property type="entry name" value="TONB-DEPENDENT OUTER MEMBRANE RECEPTOR"/>
    <property type="match status" value="1"/>
</dbReference>
<dbReference type="InterPro" id="IPR012910">
    <property type="entry name" value="Plug_dom"/>
</dbReference>
<evidence type="ECO:0000259" key="13">
    <source>
        <dbReference type="Pfam" id="PF07715"/>
    </source>
</evidence>
<accession>A0AAN4VWD4</accession>
<dbReference type="AlphaFoldDB" id="A0AAN4VWD4"/>
<dbReference type="Pfam" id="PF00593">
    <property type="entry name" value="TonB_dep_Rec_b-barrel"/>
    <property type="match status" value="1"/>
</dbReference>
<organism evidence="14 15">
    <name type="scientific">Persicobacter diffluens</name>
    <dbReference type="NCBI Taxonomy" id="981"/>
    <lineage>
        <taxon>Bacteria</taxon>
        <taxon>Pseudomonadati</taxon>
        <taxon>Bacteroidota</taxon>
        <taxon>Cytophagia</taxon>
        <taxon>Cytophagales</taxon>
        <taxon>Persicobacteraceae</taxon>
        <taxon>Persicobacter</taxon>
    </lineage>
</organism>
<gene>
    <name evidence="14" type="ORF">PEDI_08080</name>
</gene>
<comment type="similarity">
    <text evidence="10 11">Belongs to the TonB-dependent receptor family.</text>
</comment>
<dbReference type="InterPro" id="IPR008969">
    <property type="entry name" value="CarboxyPept-like_regulatory"/>
</dbReference>